<proteinExistence type="predicted"/>
<dbReference type="EMBL" id="NTRR01000025">
    <property type="protein sequence ID" value="PFE14045.1"/>
    <property type="molecule type" value="Genomic_DNA"/>
</dbReference>
<dbReference type="AlphaFoldDB" id="A0A2A8ZYK0"/>
<evidence type="ECO:0000259" key="1">
    <source>
        <dbReference type="Pfam" id="PF21814"/>
    </source>
</evidence>
<dbReference type="InterPro" id="IPR049250">
    <property type="entry name" value="DUF6883"/>
</dbReference>
<dbReference type="RefSeq" id="WP_098343042.1">
    <property type="nucleotide sequence ID" value="NZ_NTRR01000025.1"/>
</dbReference>
<gene>
    <name evidence="2" type="ORF">CN307_17595</name>
</gene>
<dbReference type="Proteomes" id="UP000220032">
    <property type="component" value="Unassembled WGS sequence"/>
</dbReference>
<accession>A0A2A8ZYK0</accession>
<protein>
    <recommendedName>
        <fullName evidence="1">DUF6883 domain-containing protein</fullName>
    </recommendedName>
</protein>
<reference evidence="2 3" key="1">
    <citation type="submission" date="2017-09" db="EMBL/GenBank/DDBJ databases">
        <title>Large-scale bioinformatics analysis of Bacillus genomes uncovers conserved roles of natural products in bacterial physiology.</title>
        <authorList>
            <consortium name="Agbiome Team Llc"/>
            <person name="Bleich R.M."/>
            <person name="Grubbs K.J."/>
            <person name="Santa Maria K.C."/>
            <person name="Allen S.E."/>
            <person name="Farag S."/>
            <person name="Shank E.A."/>
            <person name="Bowers A."/>
        </authorList>
    </citation>
    <scope>NUCLEOTIDE SEQUENCE [LARGE SCALE GENOMIC DNA]</scope>
    <source>
        <strain evidence="2 3">AFS022681</strain>
    </source>
</reference>
<organism evidence="2 3">
    <name type="scientific">Bacillus cereus</name>
    <dbReference type="NCBI Taxonomy" id="1396"/>
    <lineage>
        <taxon>Bacteria</taxon>
        <taxon>Bacillati</taxon>
        <taxon>Bacillota</taxon>
        <taxon>Bacilli</taxon>
        <taxon>Bacillales</taxon>
        <taxon>Bacillaceae</taxon>
        <taxon>Bacillus</taxon>
        <taxon>Bacillus cereus group</taxon>
    </lineage>
</organism>
<evidence type="ECO:0000313" key="3">
    <source>
        <dbReference type="Proteomes" id="UP000220032"/>
    </source>
</evidence>
<evidence type="ECO:0000313" key="2">
    <source>
        <dbReference type="EMBL" id="PFE14045.1"/>
    </source>
</evidence>
<comment type="caution">
    <text evidence="2">The sequence shown here is derived from an EMBL/GenBank/DDBJ whole genome shotgun (WGS) entry which is preliminary data.</text>
</comment>
<feature type="domain" description="DUF6883" evidence="1">
    <location>
        <begin position="259"/>
        <end position="371"/>
    </location>
</feature>
<sequence>MLKEYINNDLEEGRIMTYTFIFDELKLAYYKEISDVIEGECKNFKSRIYVGDLLLLNFGYEEKMVRITSSSFQTTKVFNKDKYQNAVGQILLSLDNFGNLNFETILDLIVPRRDKAAITIRNIDFQKAQRISQQFKKMFSGTDLRYEGYLFINENNKLCKQVFIDDLLLDSIFNKDEVYLTEESFLDFFESGSSKVLKMSSDDFSTKERELFDNYRYLVIDEIVNESEKINKYSTLYNAIFNGYYNGAFKDVEEFEITLKDILQKCNIPKEKLESYLLNLDHPHGKEKAKFFANALEITLEDCSYLENQILKKIDFGEFKKISYVKEKEYEFLKFVAEVEIEGKNGRHIVIDTVWKIENGVLPILITAYPTHKKSKE</sequence>
<dbReference type="Pfam" id="PF21814">
    <property type="entry name" value="DUF6883"/>
    <property type="match status" value="1"/>
</dbReference>
<name>A0A2A8ZYK0_BACCE</name>